<reference evidence="1 2" key="1">
    <citation type="submission" date="2020-08" db="EMBL/GenBank/DDBJ databases">
        <title>Bridging the membrane lipid divide: bacteria of the FCB group superphylum have the potential to synthesize archaeal ether lipids.</title>
        <authorList>
            <person name="Villanueva L."/>
            <person name="Von Meijenfeldt F.A.B."/>
            <person name="Westbye A.B."/>
            <person name="Yadav S."/>
            <person name="Hopmans E.C."/>
            <person name="Dutilh B.E."/>
            <person name="Sinninghe Damste J.S."/>
        </authorList>
    </citation>
    <scope>NUCLEOTIDE SEQUENCE [LARGE SCALE GENOMIC DNA]</scope>
    <source>
        <strain evidence="1">NIOZ-UU17</strain>
    </source>
</reference>
<dbReference type="AlphaFoldDB" id="A0A8J6TPA6"/>
<name>A0A8J6TPA6_9BACT</name>
<dbReference type="Proteomes" id="UP000605201">
    <property type="component" value="Unassembled WGS sequence"/>
</dbReference>
<evidence type="ECO:0000313" key="2">
    <source>
        <dbReference type="Proteomes" id="UP000605201"/>
    </source>
</evidence>
<evidence type="ECO:0000313" key="1">
    <source>
        <dbReference type="EMBL" id="MBC8430342.1"/>
    </source>
</evidence>
<protein>
    <submittedName>
        <fullName evidence="1">DNA-binding protein</fullName>
    </submittedName>
</protein>
<comment type="caution">
    <text evidence="1">The sequence shown here is derived from an EMBL/GenBank/DDBJ whole genome shotgun (WGS) entry which is preliminary data.</text>
</comment>
<dbReference type="EMBL" id="JACNIG010000019">
    <property type="protein sequence ID" value="MBC8430342.1"/>
    <property type="molecule type" value="Genomic_DNA"/>
</dbReference>
<keyword evidence="1" id="KW-0238">DNA-binding</keyword>
<proteinExistence type="predicted"/>
<sequence>MSEKSKKGKKDLTVSQVDRQNILNNPYALQEIEKATRITGIPFEGKTVVLKEQVSAFFEVTLRTIENYLGQHGEELAQNGYEILKGNRLKKLKLDISELDVPETDFGNITKAPQLGVFDFRAFLNLAMLIKESERARLLRQMILDIVIDTINQRTGGGTKYINQRDEDFLLAAFQEENYRKEFTDALKNYVDMGNFKYPLYTDKIYVSIFREKAKEYRKILRLHEKDKVRDTFYAEILDLVSAYEYGFAKVLEDAYEKKGDKLNSWEVDDLFRAFEEQPHWKPLIEKARNKMASRDLAFRDALHAQLKGYITPLNTADFERFLGEKSKELVKRLEEAKDVMKRLKERG</sequence>
<accession>A0A8J6TPA6</accession>
<dbReference type="GO" id="GO:0003677">
    <property type="term" value="F:DNA binding"/>
    <property type="evidence" value="ECO:0007669"/>
    <property type="project" value="UniProtKB-KW"/>
</dbReference>
<gene>
    <name evidence="1" type="ORF">H8D96_00325</name>
</gene>
<organism evidence="1 2">
    <name type="scientific">Candidatus Desulfatibia vada</name>
    <dbReference type="NCBI Taxonomy" id="2841696"/>
    <lineage>
        <taxon>Bacteria</taxon>
        <taxon>Pseudomonadati</taxon>
        <taxon>Thermodesulfobacteriota</taxon>
        <taxon>Desulfobacteria</taxon>
        <taxon>Desulfobacterales</taxon>
        <taxon>Desulfobacterales incertae sedis</taxon>
        <taxon>Candidatus Desulfatibia</taxon>
    </lineage>
</organism>